<feature type="transmembrane region" description="Helical" evidence="1">
    <location>
        <begin position="122"/>
        <end position="145"/>
    </location>
</feature>
<feature type="signal peptide" evidence="2">
    <location>
        <begin position="1"/>
        <end position="25"/>
    </location>
</feature>
<keyword evidence="2" id="KW-0732">Signal</keyword>
<keyword evidence="1" id="KW-0472">Membrane</keyword>
<proteinExistence type="predicted"/>
<gene>
    <name evidence="3" type="ORF">F3Y22_tig00110485pilonHSYRG00033</name>
</gene>
<keyword evidence="1" id="KW-1133">Transmembrane helix</keyword>
<evidence type="ECO:0000256" key="2">
    <source>
        <dbReference type="SAM" id="SignalP"/>
    </source>
</evidence>
<comment type="caution">
    <text evidence="3">The sequence shown here is derived from an EMBL/GenBank/DDBJ whole genome shotgun (WGS) entry which is preliminary data.</text>
</comment>
<dbReference type="AlphaFoldDB" id="A0A6A3AEL9"/>
<feature type="chain" id="PRO_5025517662" evidence="2">
    <location>
        <begin position="26"/>
        <end position="151"/>
    </location>
</feature>
<keyword evidence="1" id="KW-0812">Transmembrane</keyword>
<sequence length="151" mass="16592">MNPRSIVIIFPLLSTLFDVPINASAKILEETTPAVVPQAPTTEIKCGACPCVNPCSQQSLPPPPLPPPPPPRFTYYSSLPPPSPPMFTYYNSLPPPPPSPPRFFYVTDVPGPLYTEDPNDRWFFFSGAGRNFVVVSLLLIGYGLWGLTIVY</sequence>
<dbReference type="PANTHER" id="PTHR35094:SF7">
    <property type="entry name" value="LEUCINE-RICH REPEAT EXTENSIN-LIKE PROTEIN 2"/>
    <property type="match status" value="1"/>
</dbReference>
<dbReference type="OrthoDB" id="1302077at2759"/>
<evidence type="ECO:0000256" key="1">
    <source>
        <dbReference type="SAM" id="Phobius"/>
    </source>
</evidence>
<accession>A0A6A3AEL9</accession>
<dbReference type="PANTHER" id="PTHR35094">
    <property type="entry name" value="LEUCINE-RICH REPEAT EXTENSIN-LIKE PROTEIN 2"/>
    <property type="match status" value="1"/>
</dbReference>
<dbReference type="Proteomes" id="UP000436088">
    <property type="component" value="Unassembled WGS sequence"/>
</dbReference>
<reference evidence="3" key="1">
    <citation type="submission" date="2019-09" db="EMBL/GenBank/DDBJ databases">
        <title>Draft genome information of white flower Hibiscus syriacus.</title>
        <authorList>
            <person name="Kim Y.-M."/>
        </authorList>
    </citation>
    <scope>NUCLEOTIDE SEQUENCE [LARGE SCALE GENOMIC DNA]</scope>
    <source>
        <strain evidence="3">YM2019G1</strain>
    </source>
</reference>
<protein>
    <submittedName>
        <fullName evidence="3">Uncharacterized protein</fullName>
    </submittedName>
</protein>
<evidence type="ECO:0000313" key="3">
    <source>
        <dbReference type="EMBL" id="KAE8702197.1"/>
    </source>
</evidence>
<dbReference type="EMBL" id="VEPZ02001009">
    <property type="protein sequence ID" value="KAE8702197.1"/>
    <property type="molecule type" value="Genomic_DNA"/>
</dbReference>
<keyword evidence="4" id="KW-1185">Reference proteome</keyword>
<evidence type="ECO:0000313" key="4">
    <source>
        <dbReference type="Proteomes" id="UP000436088"/>
    </source>
</evidence>
<organism evidence="3 4">
    <name type="scientific">Hibiscus syriacus</name>
    <name type="common">Rose of Sharon</name>
    <dbReference type="NCBI Taxonomy" id="106335"/>
    <lineage>
        <taxon>Eukaryota</taxon>
        <taxon>Viridiplantae</taxon>
        <taxon>Streptophyta</taxon>
        <taxon>Embryophyta</taxon>
        <taxon>Tracheophyta</taxon>
        <taxon>Spermatophyta</taxon>
        <taxon>Magnoliopsida</taxon>
        <taxon>eudicotyledons</taxon>
        <taxon>Gunneridae</taxon>
        <taxon>Pentapetalae</taxon>
        <taxon>rosids</taxon>
        <taxon>malvids</taxon>
        <taxon>Malvales</taxon>
        <taxon>Malvaceae</taxon>
        <taxon>Malvoideae</taxon>
        <taxon>Hibiscus</taxon>
    </lineage>
</organism>
<name>A0A6A3AEL9_HIBSY</name>